<comment type="similarity">
    <text evidence="1">Belongs to the AHA1 family.</text>
</comment>
<dbReference type="InterPro" id="IPR023393">
    <property type="entry name" value="START-like_dom_sf"/>
</dbReference>
<sequence length="157" mass="17896">MPFDPNTDLLLERVVDAPRQLLWECWTTPEHIKHFFVPKPHRVTACDISLKVGGRFNAVFDVDGHEMKNEGVYLEIEEGKKLVFTDAYTEGWKPAANPFMTAILTLEDAGGGKTKYTALARHRSAEDRQRHEEMGFHEGWGIVLDQLVEYAKGLAKR</sequence>
<evidence type="ECO:0000256" key="1">
    <source>
        <dbReference type="ARBA" id="ARBA00006817"/>
    </source>
</evidence>
<name>A0A806XAC6_9ENTR</name>
<dbReference type="Gene3D" id="3.30.530.20">
    <property type="match status" value="1"/>
</dbReference>
<dbReference type="InterPro" id="IPR013538">
    <property type="entry name" value="ASHA1/2-like_C"/>
</dbReference>
<organism evidence="3 4">
    <name type="scientific">[Enterobacter] lignolyticus</name>
    <dbReference type="NCBI Taxonomy" id="1334193"/>
    <lineage>
        <taxon>Bacteria</taxon>
        <taxon>Pseudomonadati</taxon>
        <taxon>Pseudomonadota</taxon>
        <taxon>Gammaproteobacteria</taxon>
        <taxon>Enterobacterales</taxon>
        <taxon>Enterobacteriaceae</taxon>
        <taxon>Pluralibacter</taxon>
    </lineage>
</organism>
<dbReference type="CDD" id="cd08896">
    <property type="entry name" value="SRPBCC_CalC_Aha1-like_3"/>
    <property type="match status" value="1"/>
</dbReference>
<dbReference type="OMA" id="GPHGMTT"/>
<feature type="domain" description="Activator of Hsp90 ATPase homologue 1/2-like C-terminal" evidence="2">
    <location>
        <begin position="16"/>
        <end position="151"/>
    </location>
</feature>
<accession>A0A806XAC6</accession>
<evidence type="ECO:0000313" key="4">
    <source>
        <dbReference type="Proteomes" id="UP000069162"/>
    </source>
</evidence>
<dbReference type="AlphaFoldDB" id="A0A806XAC6"/>
<dbReference type="RefSeq" id="WP_013367319.1">
    <property type="nucleotide sequence ID" value="NZ_CP012871.1"/>
</dbReference>
<dbReference type="Proteomes" id="UP000069162">
    <property type="component" value="Chromosome"/>
</dbReference>
<reference evidence="4" key="1">
    <citation type="submission" date="2015-10" db="EMBL/GenBank/DDBJ databases">
        <title>Complete Genome Sequencing of Klebsiella sp. strain G5.</title>
        <authorList>
            <person name="Chan K.-G."/>
            <person name="Chen J.-W."/>
        </authorList>
    </citation>
    <scope>NUCLEOTIDE SEQUENCE [LARGE SCALE GENOMIC DNA]</scope>
    <source>
        <strain evidence="4">G5</strain>
    </source>
</reference>
<dbReference type="EMBL" id="CP012871">
    <property type="protein sequence ID" value="ALR75737.1"/>
    <property type="molecule type" value="Genomic_DNA"/>
</dbReference>
<dbReference type="OrthoDB" id="9805228at2"/>
<dbReference type="SUPFAM" id="SSF55961">
    <property type="entry name" value="Bet v1-like"/>
    <property type="match status" value="1"/>
</dbReference>
<evidence type="ECO:0000313" key="3">
    <source>
        <dbReference type="EMBL" id="ALR75737.1"/>
    </source>
</evidence>
<dbReference type="Pfam" id="PF08327">
    <property type="entry name" value="AHSA1"/>
    <property type="match status" value="1"/>
</dbReference>
<dbReference type="KEGG" id="kle:AO703_05285"/>
<protein>
    <submittedName>
        <fullName evidence="3">Polyketide cyclase</fullName>
    </submittedName>
</protein>
<gene>
    <name evidence="3" type="ORF">AO703_05285</name>
</gene>
<proteinExistence type="inferred from homology"/>
<evidence type="ECO:0000259" key="2">
    <source>
        <dbReference type="Pfam" id="PF08327"/>
    </source>
</evidence>